<evidence type="ECO:0000256" key="1">
    <source>
        <dbReference type="SAM" id="Coils"/>
    </source>
</evidence>
<name>A0A4Q2DPL0_9AGAR</name>
<dbReference type="EMBL" id="SDEE01000084">
    <property type="protein sequence ID" value="RXW22097.1"/>
    <property type="molecule type" value="Genomic_DNA"/>
</dbReference>
<keyword evidence="3" id="KW-1185">Reference proteome</keyword>
<organism evidence="2 3">
    <name type="scientific">Candolleomyces aberdarensis</name>
    <dbReference type="NCBI Taxonomy" id="2316362"/>
    <lineage>
        <taxon>Eukaryota</taxon>
        <taxon>Fungi</taxon>
        <taxon>Dikarya</taxon>
        <taxon>Basidiomycota</taxon>
        <taxon>Agaricomycotina</taxon>
        <taxon>Agaricomycetes</taxon>
        <taxon>Agaricomycetidae</taxon>
        <taxon>Agaricales</taxon>
        <taxon>Agaricineae</taxon>
        <taxon>Psathyrellaceae</taxon>
        <taxon>Candolleomyces</taxon>
    </lineage>
</organism>
<comment type="caution">
    <text evidence="2">The sequence shown here is derived from an EMBL/GenBank/DDBJ whole genome shotgun (WGS) entry which is preliminary data.</text>
</comment>
<reference evidence="2 3" key="1">
    <citation type="submission" date="2019-01" db="EMBL/GenBank/DDBJ databases">
        <title>Draft genome sequence of Psathyrella aberdarensis IHI B618.</title>
        <authorList>
            <person name="Buettner E."/>
            <person name="Kellner H."/>
        </authorList>
    </citation>
    <scope>NUCLEOTIDE SEQUENCE [LARGE SCALE GENOMIC DNA]</scope>
    <source>
        <strain evidence="2 3">IHI B618</strain>
    </source>
</reference>
<dbReference type="STRING" id="2316362.A0A4Q2DPL0"/>
<sequence length="505" mass="57142">MNTHLSQFYGTNHVPSDAELFEIEQLLAPHKARLLQLEMDLEEAETKIARLKKEREYVLRVMKPLKALSSLAYLQHMLCAVGLAEGLQIMEGNCVDYTQVVDLDGSRYSHSPTSSLERQKAAKLTTVPRACRPMAGTVRKLPPFHCHFDPESNPFMYIDPESLPILKHVRFSATSYPFDNQNRLNFQGFLSAPNLKTLHIQGSHLYRTISVLPVNWTNLTLLSIEGPIGALFQPERLMVLEILSILWKCRKLRIFSLLLEPTLGHNQVLEPQSQITLPDLEALNVTGCRLQIHYLLQSIKAPRLREIHYQPYFKPARTRVIATALPLSSFLQQYGHQIEVLSFNFPSISKENVGSWLECTPALKQLTLGHGFQFAPPPPRLAMEVEDRPFDDSCIALLTPKQDQPYLCPNLKIFRSSIQSLISAEALLAFLNARIDPLLVGSIIEEVSIHQLPYDAPFAEPTDAEDERLTPIREAGVRLSFKKMYYYHPNTEPPQGAGPTGTFES</sequence>
<evidence type="ECO:0000313" key="3">
    <source>
        <dbReference type="Proteomes" id="UP000290288"/>
    </source>
</evidence>
<dbReference type="Proteomes" id="UP000290288">
    <property type="component" value="Unassembled WGS sequence"/>
</dbReference>
<gene>
    <name evidence="2" type="ORF">EST38_g3766</name>
</gene>
<evidence type="ECO:0000313" key="2">
    <source>
        <dbReference type="EMBL" id="RXW22097.1"/>
    </source>
</evidence>
<accession>A0A4Q2DPL0</accession>
<proteinExistence type="predicted"/>
<keyword evidence="1" id="KW-0175">Coiled coil</keyword>
<feature type="coiled-coil region" evidence="1">
    <location>
        <begin position="27"/>
        <end position="61"/>
    </location>
</feature>
<dbReference type="SUPFAM" id="SSF52047">
    <property type="entry name" value="RNI-like"/>
    <property type="match status" value="1"/>
</dbReference>
<protein>
    <submittedName>
        <fullName evidence="2">Uncharacterized protein</fullName>
    </submittedName>
</protein>
<dbReference type="AlphaFoldDB" id="A0A4Q2DPL0"/>
<dbReference type="OrthoDB" id="3365698at2759"/>
<dbReference type="InterPro" id="IPR032675">
    <property type="entry name" value="LRR_dom_sf"/>
</dbReference>
<dbReference type="Gene3D" id="3.80.10.10">
    <property type="entry name" value="Ribonuclease Inhibitor"/>
    <property type="match status" value="1"/>
</dbReference>